<dbReference type="PANTHER" id="PTHR48090:SF7">
    <property type="entry name" value="RFBJ PROTEIN"/>
    <property type="match status" value="1"/>
</dbReference>
<gene>
    <name evidence="3" type="ORF">MXD59_07825</name>
</gene>
<dbReference type="Gene3D" id="3.90.550.10">
    <property type="entry name" value="Spore Coat Polysaccharide Biosynthesis Protein SpsA, Chain A"/>
    <property type="match status" value="1"/>
</dbReference>
<protein>
    <submittedName>
        <fullName evidence="3">Glycosyltransferase family 2 protein</fullName>
    </submittedName>
</protein>
<dbReference type="InterPro" id="IPR001173">
    <property type="entry name" value="Glyco_trans_2-like"/>
</dbReference>
<dbReference type="EMBL" id="JALKFT010000006">
    <property type="protein sequence ID" value="MCK9875680.1"/>
    <property type="molecule type" value="Genomic_DNA"/>
</dbReference>
<dbReference type="InterPro" id="IPR029044">
    <property type="entry name" value="Nucleotide-diphossugar_trans"/>
</dbReference>
<name>A0ABT0JW95_9ACTN</name>
<sequence>MPTLSIVIPALNEAENLPRVAAGIPRAALAEIGWETEVILVDNASTDGTGQIARDLGMTVVYQPNRGYGNAYLAGIPAARGSVIATGDADCTYPFEDLPRLLGRLVTDELDFLNTDRLSQLRQGAMSAHHIGANLVFTGVTKVLFRSPFRDSQSGMWLFTRDFWDKAGVRSPGMAFSQEIKMAAHVGGFRVAEVPIEYRVRGGEKKLNSLSDGMRNMSHLFVHRAKVAKGQRRARQLETGGTGLRSYSVRVPFPRRSRQEAQHLSVVARTGGPAAPVFADASRSEAVQELDRQSATG</sequence>
<dbReference type="PANTHER" id="PTHR48090">
    <property type="entry name" value="UNDECAPRENYL-PHOSPHATE 4-DEOXY-4-FORMAMIDO-L-ARABINOSE TRANSFERASE-RELATED"/>
    <property type="match status" value="1"/>
</dbReference>
<feature type="domain" description="Glycosyltransferase 2-like" evidence="2">
    <location>
        <begin position="5"/>
        <end position="114"/>
    </location>
</feature>
<comment type="similarity">
    <text evidence="1">Belongs to the glycosyltransferase 2 family.</text>
</comment>
<evidence type="ECO:0000256" key="1">
    <source>
        <dbReference type="ARBA" id="ARBA00006739"/>
    </source>
</evidence>
<dbReference type="CDD" id="cd04179">
    <property type="entry name" value="DPM_DPG-synthase_like"/>
    <property type="match status" value="1"/>
</dbReference>
<comment type="caution">
    <text evidence="3">The sequence shown here is derived from an EMBL/GenBank/DDBJ whole genome shotgun (WGS) entry which is preliminary data.</text>
</comment>
<evidence type="ECO:0000259" key="2">
    <source>
        <dbReference type="Pfam" id="PF00535"/>
    </source>
</evidence>
<dbReference type="RefSeq" id="WP_248824099.1">
    <property type="nucleotide sequence ID" value="NZ_JALKFT010000006.1"/>
</dbReference>
<dbReference type="InterPro" id="IPR050256">
    <property type="entry name" value="Glycosyltransferase_2"/>
</dbReference>
<dbReference type="SUPFAM" id="SSF53448">
    <property type="entry name" value="Nucleotide-diphospho-sugar transferases"/>
    <property type="match status" value="1"/>
</dbReference>
<keyword evidence="4" id="KW-1185">Reference proteome</keyword>
<proteinExistence type="inferred from homology"/>
<evidence type="ECO:0000313" key="4">
    <source>
        <dbReference type="Proteomes" id="UP001201873"/>
    </source>
</evidence>
<reference evidence="3 4" key="1">
    <citation type="submission" date="2022-04" db="EMBL/GenBank/DDBJ databases">
        <title>Genome diversity in the genus Frankia.</title>
        <authorList>
            <person name="Carlos-Shanley C."/>
            <person name="Hahn D."/>
        </authorList>
    </citation>
    <scope>NUCLEOTIDE SEQUENCE [LARGE SCALE GENOMIC DNA]</scope>
    <source>
        <strain evidence="3 4">Ag45/Mut15</strain>
    </source>
</reference>
<dbReference type="Pfam" id="PF00535">
    <property type="entry name" value="Glycos_transf_2"/>
    <property type="match status" value="1"/>
</dbReference>
<accession>A0ABT0JW95</accession>
<evidence type="ECO:0000313" key="3">
    <source>
        <dbReference type="EMBL" id="MCK9875680.1"/>
    </source>
</evidence>
<dbReference type="Proteomes" id="UP001201873">
    <property type="component" value="Unassembled WGS sequence"/>
</dbReference>
<organism evidence="3 4">
    <name type="scientific">Frankia umida</name>
    <dbReference type="NCBI Taxonomy" id="573489"/>
    <lineage>
        <taxon>Bacteria</taxon>
        <taxon>Bacillati</taxon>
        <taxon>Actinomycetota</taxon>
        <taxon>Actinomycetes</taxon>
        <taxon>Frankiales</taxon>
        <taxon>Frankiaceae</taxon>
        <taxon>Frankia</taxon>
    </lineage>
</organism>